<keyword evidence="2" id="KW-0479">Metal-binding</keyword>
<dbReference type="InterPro" id="IPR011057">
    <property type="entry name" value="Mss4-like_sf"/>
</dbReference>
<dbReference type="GO" id="GO:0016846">
    <property type="term" value="F:carbon-sulfur lyase activity"/>
    <property type="evidence" value="ECO:0007669"/>
    <property type="project" value="InterPro"/>
</dbReference>
<dbReference type="HOGENOM" id="CLU_1421719_0_0_1"/>
<dbReference type="PANTHER" id="PTHR28620:SF1">
    <property type="entry name" value="CENP-V_GFA DOMAIN-CONTAINING PROTEIN"/>
    <property type="match status" value="1"/>
</dbReference>
<feature type="non-terminal residue" evidence="5">
    <location>
        <position position="1"/>
    </location>
</feature>
<organism evidence="5 6">
    <name type="scientific">Metarhizium anisopliae (strain ARSEF 549)</name>
    <dbReference type="NCBI Taxonomy" id="3151832"/>
    <lineage>
        <taxon>Eukaryota</taxon>
        <taxon>Fungi</taxon>
        <taxon>Dikarya</taxon>
        <taxon>Ascomycota</taxon>
        <taxon>Pezizomycotina</taxon>
        <taxon>Sordariomycetes</taxon>
        <taxon>Hypocreomycetidae</taxon>
        <taxon>Hypocreales</taxon>
        <taxon>Clavicipitaceae</taxon>
        <taxon>Metarhizium</taxon>
    </lineage>
</organism>
<proteinExistence type="inferred from homology"/>
<dbReference type="Gene3D" id="2.170.150.70">
    <property type="match status" value="2"/>
</dbReference>
<evidence type="ECO:0000259" key="4">
    <source>
        <dbReference type="PROSITE" id="PS51891"/>
    </source>
</evidence>
<dbReference type="OrthoDB" id="2993351at2759"/>
<dbReference type="PANTHER" id="PTHR28620">
    <property type="entry name" value="CENTROMERE PROTEIN V"/>
    <property type="match status" value="1"/>
</dbReference>
<dbReference type="InterPro" id="IPR006913">
    <property type="entry name" value="CENP-V/GFA"/>
</dbReference>
<evidence type="ECO:0000256" key="1">
    <source>
        <dbReference type="ARBA" id="ARBA00005495"/>
    </source>
</evidence>
<keyword evidence="3" id="KW-0862">Zinc</keyword>
<dbReference type="GO" id="GO:0046872">
    <property type="term" value="F:metal ion binding"/>
    <property type="evidence" value="ECO:0007669"/>
    <property type="project" value="UniProtKB-KW"/>
</dbReference>
<accession>A0A0B4G203</accession>
<dbReference type="Proteomes" id="UP000031186">
    <property type="component" value="Unassembled WGS sequence"/>
</dbReference>
<keyword evidence="6" id="KW-1185">Reference proteome</keyword>
<dbReference type="SUPFAM" id="SSF51316">
    <property type="entry name" value="Mss4-like"/>
    <property type="match status" value="1"/>
</dbReference>
<gene>
    <name evidence="5" type="ORF">MAN_08478</name>
</gene>
<evidence type="ECO:0000313" key="6">
    <source>
        <dbReference type="Proteomes" id="UP000031186"/>
    </source>
</evidence>
<dbReference type="AlphaFoldDB" id="A0A0B4G203"/>
<evidence type="ECO:0000256" key="2">
    <source>
        <dbReference type="ARBA" id="ARBA00022723"/>
    </source>
</evidence>
<protein>
    <submittedName>
        <fullName evidence="5">Glutathione-dependent formaldehyde-activating GFA</fullName>
    </submittedName>
</protein>
<reference evidence="5 6" key="1">
    <citation type="journal article" date="2014" name="Proc. Natl. Acad. Sci. U.S.A.">
        <title>Trajectory and genomic determinants of fungal-pathogen speciation and host adaptation.</title>
        <authorList>
            <person name="Hu X."/>
            <person name="Xiao G."/>
            <person name="Zheng P."/>
            <person name="Shang Y."/>
            <person name="Su Y."/>
            <person name="Zhang X."/>
            <person name="Liu X."/>
            <person name="Zhan S."/>
            <person name="St Leger R.J."/>
            <person name="Wang C."/>
        </authorList>
    </citation>
    <scope>NUCLEOTIDE SEQUENCE [LARGE SCALE GENOMIC DNA]</scope>
    <source>
        <strain evidence="5 6">ARSEF 549</strain>
    </source>
</reference>
<dbReference type="PROSITE" id="PS51891">
    <property type="entry name" value="CENP_V_GFA"/>
    <property type="match status" value="1"/>
</dbReference>
<evidence type="ECO:0000256" key="3">
    <source>
        <dbReference type="ARBA" id="ARBA00022833"/>
    </source>
</evidence>
<sequence length="191" mass="22327">MASEDNTRQPLRTYRGTCHCKAFVYEVQLPEIKAVKQCNCSICHKKGYLWVLVQETGHFKIVKGGEDTLSSYTFNTKNRIHKNGYVCMYPLNEQVVLHAEEPANIGRYAFSMNMFNKTFCKICGINLTDEYNADHNEERKARRPEHAEKWEAWARRHHPVNLRVLPEVDISKMSRRYGKLYTGIPPLYEKP</sequence>
<comment type="similarity">
    <text evidence="1">Belongs to the Gfa family.</text>
</comment>
<evidence type="ECO:0000313" key="5">
    <source>
        <dbReference type="EMBL" id="KID62474.1"/>
    </source>
</evidence>
<dbReference type="InterPro" id="IPR052355">
    <property type="entry name" value="CENP-V-like"/>
</dbReference>
<dbReference type="VEuPathDB" id="FungiDB:MAN_08478"/>
<comment type="caution">
    <text evidence="5">The sequence shown here is derived from an EMBL/GenBank/DDBJ whole genome shotgun (WGS) entry which is preliminary data.</text>
</comment>
<name>A0A0B4G203_METAF</name>
<feature type="domain" description="CENP-V/GFA" evidence="4">
    <location>
        <begin position="14"/>
        <end position="137"/>
    </location>
</feature>
<dbReference type="EMBL" id="AZNF01000012">
    <property type="protein sequence ID" value="KID62474.1"/>
    <property type="molecule type" value="Genomic_DNA"/>
</dbReference>